<dbReference type="Pfam" id="PF00583">
    <property type="entry name" value="Acetyltransf_1"/>
    <property type="match status" value="1"/>
</dbReference>
<dbReference type="AlphaFoldDB" id="A0A1X0QUR7"/>
<name>A0A1X0QUR7_RHIZD</name>
<dbReference type="OrthoDB" id="10264707at2759"/>
<organism evidence="2">
    <name type="scientific">Rhizopus microsporus var. microsporus</name>
    <dbReference type="NCBI Taxonomy" id="86635"/>
    <lineage>
        <taxon>Eukaryota</taxon>
        <taxon>Fungi</taxon>
        <taxon>Fungi incertae sedis</taxon>
        <taxon>Mucoromycota</taxon>
        <taxon>Mucoromycotina</taxon>
        <taxon>Mucoromycetes</taxon>
        <taxon>Mucorales</taxon>
        <taxon>Mucorineae</taxon>
        <taxon>Rhizopodaceae</taxon>
        <taxon>Rhizopus</taxon>
    </lineage>
</organism>
<sequence>MSSAYGRIPKPQGTSDLSAILPIKKILRNGIEGYIQQVDPNNKPLVDYLHSRFNKEIEDGSTYPQENTLNVQEFRDYFLGYDAFVMSKDGIIEPQVDYDWTDKVIGMFYIKPNYPGRCSHICNGGFFVMDHYRGVGAGVAMGEAFKTLVPAIGYKASLFNLVFENNPGSIAIWKKLGFQQVGRIPNAGRLKNSPDKLVDALMFYYDFTQ</sequence>
<dbReference type="Gene3D" id="3.40.630.30">
    <property type="match status" value="1"/>
</dbReference>
<dbReference type="VEuPathDB" id="FungiDB:BCV72DRAFT_244311"/>
<dbReference type="InterPro" id="IPR000182">
    <property type="entry name" value="GNAT_dom"/>
</dbReference>
<dbReference type="Proteomes" id="UP000242414">
    <property type="component" value="Unassembled WGS sequence"/>
</dbReference>
<dbReference type="InterPro" id="IPR016181">
    <property type="entry name" value="Acyl_CoA_acyltransferase"/>
</dbReference>
<dbReference type="GO" id="GO:0016747">
    <property type="term" value="F:acyltransferase activity, transferring groups other than amino-acyl groups"/>
    <property type="evidence" value="ECO:0007669"/>
    <property type="project" value="InterPro"/>
</dbReference>
<dbReference type="PANTHER" id="PTHR43138">
    <property type="entry name" value="ACETYLTRANSFERASE, GNAT FAMILY"/>
    <property type="match status" value="1"/>
</dbReference>
<gene>
    <name evidence="2" type="ORF">BCV72DRAFT_244311</name>
</gene>
<dbReference type="SUPFAM" id="SSF55729">
    <property type="entry name" value="Acyl-CoA N-acyltransferases (Nat)"/>
    <property type="match status" value="1"/>
</dbReference>
<dbReference type="PROSITE" id="PS51186">
    <property type="entry name" value="GNAT"/>
    <property type="match status" value="1"/>
</dbReference>
<evidence type="ECO:0000313" key="2">
    <source>
        <dbReference type="EMBL" id="ORE03524.1"/>
    </source>
</evidence>
<dbReference type="GO" id="GO:0005634">
    <property type="term" value="C:nucleus"/>
    <property type="evidence" value="ECO:0007669"/>
    <property type="project" value="TreeGrafter"/>
</dbReference>
<dbReference type="EMBL" id="KV922000">
    <property type="protein sequence ID" value="ORE03524.1"/>
    <property type="molecule type" value="Genomic_DNA"/>
</dbReference>
<proteinExistence type="predicted"/>
<reference evidence="2" key="1">
    <citation type="journal article" date="2016" name="Proc. Natl. Acad. Sci. U.S.A.">
        <title>Lipid metabolic changes in an early divergent fungus govern the establishment of a mutualistic symbiosis with endobacteria.</title>
        <authorList>
            <person name="Lastovetsky O.A."/>
            <person name="Gaspar M.L."/>
            <person name="Mondo S.J."/>
            <person name="LaButti K.M."/>
            <person name="Sandor L."/>
            <person name="Grigoriev I.V."/>
            <person name="Henry S.A."/>
            <person name="Pawlowska T.E."/>
        </authorList>
    </citation>
    <scope>NUCLEOTIDE SEQUENCE [LARGE SCALE GENOMIC DNA]</scope>
    <source>
        <strain evidence="2">ATCC 52814</strain>
    </source>
</reference>
<protein>
    <recommendedName>
        <fullName evidence="1">N-acetyltransferase domain-containing protein</fullName>
    </recommendedName>
</protein>
<accession>A0A1X0QUR7</accession>
<dbReference type="InterPro" id="IPR052742">
    <property type="entry name" value="Mito_N-acetyltransferase"/>
</dbReference>
<evidence type="ECO:0000259" key="1">
    <source>
        <dbReference type="PROSITE" id="PS51186"/>
    </source>
</evidence>
<feature type="domain" description="N-acetyltransferase" evidence="1">
    <location>
        <begin position="58"/>
        <end position="204"/>
    </location>
</feature>
<dbReference type="PANTHER" id="PTHR43138:SF1">
    <property type="entry name" value="N-ACETYLTRANSFERASE ACA1"/>
    <property type="match status" value="1"/>
</dbReference>